<name>B9SQJ3_RICCO</name>
<reference evidence="3" key="1">
    <citation type="journal article" date="2010" name="Nat. Biotechnol.">
        <title>Draft genome sequence of the oilseed species Ricinus communis.</title>
        <authorList>
            <person name="Chan A.P."/>
            <person name="Crabtree J."/>
            <person name="Zhao Q."/>
            <person name="Lorenzi H."/>
            <person name="Orvis J."/>
            <person name="Puiu D."/>
            <person name="Melake-Berhan A."/>
            <person name="Jones K.M."/>
            <person name="Redman J."/>
            <person name="Chen G."/>
            <person name="Cahoon E.B."/>
            <person name="Gedil M."/>
            <person name="Stanke M."/>
            <person name="Haas B.J."/>
            <person name="Wortman J.R."/>
            <person name="Fraser-Liggett C.M."/>
            <person name="Ravel J."/>
            <person name="Rabinowicz P.D."/>
        </authorList>
    </citation>
    <scope>NUCLEOTIDE SEQUENCE [LARGE SCALE GENOMIC DNA]</scope>
    <source>
        <strain evidence="3">cv. Hale</strain>
    </source>
</reference>
<feature type="region of interest" description="Disordered" evidence="1">
    <location>
        <begin position="1"/>
        <end position="21"/>
    </location>
</feature>
<feature type="compositionally biased region" description="Basic and acidic residues" evidence="1">
    <location>
        <begin position="1"/>
        <end position="19"/>
    </location>
</feature>
<keyword evidence="3" id="KW-1185">Reference proteome</keyword>
<dbReference type="InParanoid" id="B9SQJ3"/>
<sequence length="98" mass="11129">MKNHKPNAEKSSIKNKTSDRQGCCNLSKMICCLVFFHVNMSTRVIPIHVKKLLNAFYESRKPVAREIGTLNHLNYTSTVRFHMQASNAPALRNGQSLI</sequence>
<dbReference type="EMBL" id="EQ974087">
    <property type="protein sequence ID" value="EEF34100.1"/>
    <property type="molecule type" value="Genomic_DNA"/>
</dbReference>
<dbReference type="AlphaFoldDB" id="B9SQJ3"/>
<protein>
    <submittedName>
        <fullName evidence="2">Uncharacterized protein</fullName>
    </submittedName>
</protein>
<organism evidence="2 3">
    <name type="scientific">Ricinus communis</name>
    <name type="common">Castor bean</name>
    <dbReference type="NCBI Taxonomy" id="3988"/>
    <lineage>
        <taxon>Eukaryota</taxon>
        <taxon>Viridiplantae</taxon>
        <taxon>Streptophyta</taxon>
        <taxon>Embryophyta</taxon>
        <taxon>Tracheophyta</taxon>
        <taxon>Spermatophyta</taxon>
        <taxon>Magnoliopsida</taxon>
        <taxon>eudicotyledons</taxon>
        <taxon>Gunneridae</taxon>
        <taxon>Pentapetalae</taxon>
        <taxon>rosids</taxon>
        <taxon>fabids</taxon>
        <taxon>Malpighiales</taxon>
        <taxon>Euphorbiaceae</taxon>
        <taxon>Acalyphoideae</taxon>
        <taxon>Acalypheae</taxon>
        <taxon>Ricinus</taxon>
    </lineage>
</organism>
<evidence type="ECO:0000313" key="2">
    <source>
        <dbReference type="EMBL" id="EEF34100.1"/>
    </source>
</evidence>
<dbReference type="Proteomes" id="UP000008311">
    <property type="component" value="Unassembled WGS sequence"/>
</dbReference>
<gene>
    <name evidence="2" type="ORF">RCOM_0738710</name>
</gene>
<evidence type="ECO:0000313" key="3">
    <source>
        <dbReference type="Proteomes" id="UP000008311"/>
    </source>
</evidence>
<accession>B9SQJ3</accession>
<proteinExistence type="predicted"/>
<evidence type="ECO:0000256" key="1">
    <source>
        <dbReference type="SAM" id="MobiDB-lite"/>
    </source>
</evidence>